<feature type="domain" description="Aminotransferase-like plant mobile" evidence="1">
    <location>
        <begin position="7"/>
        <end position="44"/>
    </location>
</feature>
<dbReference type="Pfam" id="PF10536">
    <property type="entry name" value="PMD"/>
    <property type="match status" value="1"/>
</dbReference>
<evidence type="ECO:0000313" key="2">
    <source>
        <dbReference type="EMBL" id="MCI78766.1"/>
    </source>
</evidence>
<dbReference type="EMBL" id="LXQA010958626">
    <property type="protein sequence ID" value="MCI78766.1"/>
    <property type="molecule type" value="Genomic_DNA"/>
</dbReference>
<reference evidence="2 3" key="1">
    <citation type="journal article" date="2018" name="Front. Plant Sci.">
        <title>Red Clover (Trifolium pratense) and Zigzag Clover (T. medium) - A Picture of Genomic Similarities and Differences.</title>
        <authorList>
            <person name="Dluhosova J."/>
            <person name="Istvanek J."/>
            <person name="Nedelnik J."/>
            <person name="Repkova J."/>
        </authorList>
    </citation>
    <scope>NUCLEOTIDE SEQUENCE [LARGE SCALE GENOMIC DNA]</scope>
    <source>
        <strain evidence="3">cv. 10/8</strain>
        <tissue evidence="2">Leaf</tissue>
    </source>
</reference>
<organism evidence="2 3">
    <name type="scientific">Trifolium medium</name>
    <dbReference type="NCBI Taxonomy" id="97028"/>
    <lineage>
        <taxon>Eukaryota</taxon>
        <taxon>Viridiplantae</taxon>
        <taxon>Streptophyta</taxon>
        <taxon>Embryophyta</taxon>
        <taxon>Tracheophyta</taxon>
        <taxon>Spermatophyta</taxon>
        <taxon>Magnoliopsida</taxon>
        <taxon>eudicotyledons</taxon>
        <taxon>Gunneridae</taxon>
        <taxon>Pentapetalae</taxon>
        <taxon>rosids</taxon>
        <taxon>fabids</taxon>
        <taxon>Fabales</taxon>
        <taxon>Fabaceae</taxon>
        <taxon>Papilionoideae</taxon>
        <taxon>50 kb inversion clade</taxon>
        <taxon>NPAAA clade</taxon>
        <taxon>Hologalegina</taxon>
        <taxon>IRL clade</taxon>
        <taxon>Trifolieae</taxon>
        <taxon>Trifolium</taxon>
    </lineage>
</organism>
<gene>
    <name evidence="2" type="ORF">A2U01_0100037</name>
</gene>
<dbReference type="Proteomes" id="UP000265520">
    <property type="component" value="Unassembled WGS sequence"/>
</dbReference>
<feature type="non-terminal residue" evidence="2">
    <location>
        <position position="44"/>
    </location>
</feature>
<evidence type="ECO:0000259" key="1">
    <source>
        <dbReference type="Pfam" id="PF10536"/>
    </source>
</evidence>
<name>A0A392US18_9FABA</name>
<protein>
    <submittedName>
        <fullName evidence="2">Serine/threonine-protein phosphatase 7 long form-like protein</fullName>
    </submittedName>
</protein>
<dbReference type="AlphaFoldDB" id="A0A392US18"/>
<accession>A0A392US18</accession>
<evidence type="ECO:0000313" key="3">
    <source>
        <dbReference type="Proteomes" id="UP000265520"/>
    </source>
</evidence>
<comment type="caution">
    <text evidence="2">The sequence shown here is derived from an EMBL/GenBank/DDBJ whole genome shotgun (WGS) entry which is preliminary data.</text>
</comment>
<keyword evidence="3" id="KW-1185">Reference proteome</keyword>
<dbReference type="InterPro" id="IPR019557">
    <property type="entry name" value="AminoTfrase-like_pln_mobile"/>
</dbReference>
<sequence length="44" mass="5125">MDLTMTKYQHLDPCLINAFAERWHEDTSSFHMPDGEITVTLDDV</sequence>
<proteinExistence type="predicted"/>